<proteinExistence type="predicted"/>
<feature type="region of interest" description="Disordered" evidence="1">
    <location>
        <begin position="128"/>
        <end position="150"/>
    </location>
</feature>
<dbReference type="PANTHER" id="PTHR48203:SF3">
    <property type="entry name" value="VACUOLAR PROTEIN SORTING-ASSOCIATED PROTEIN 62"/>
    <property type="match status" value="1"/>
</dbReference>
<dbReference type="EMBL" id="JAAMPC010000017">
    <property type="protein sequence ID" value="KAG2245645.1"/>
    <property type="molecule type" value="Genomic_DNA"/>
</dbReference>
<protein>
    <submittedName>
        <fullName evidence="2">Uncharacterized protein</fullName>
    </submittedName>
</protein>
<accession>A0A8X7P6T5</accession>
<dbReference type="OrthoDB" id="1736558at2759"/>
<sequence length="258" mass="28670">MLAEEVPQGFHSLGHYCQRTDQLLRGYILAARASKAANTDDLPPLKKPVGYTLVWSVNTEKNGGGYFWLPNPPVGCKAMGVICMEHPTLRERDKVTRCSCWYCTYELSSNQTVRLRIFDPTLHAMPNLNQGKSQREPINSTGSNLPSGGSNDMEFWIDLPEDEEAKSNLKNGGWVDSSKHGHTLASLTLECISKALAEYLGTGGGVAEPCWLQYMREWGPLVEFSIENIVDLFPIALYGEEGPTGPKEKDNWEGDELC</sequence>
<evidence type="ECO:0000256" key="1">
    <source>
        <dbReference type="SAM" id="MobiDB-lite"/>
    </source>
</evidence>
<dbReference type="Pfam" id="PF06101">
    <property type="entry name" value="Vps62"/>
    <property type="match status" value="3"/>
</dbReference>
<organism evidence="2 3">
    <name type="scientific">Brassica carinata</name>
    <name type="common">Ethiopian mustard</name>
    <name type="synonym">Abyssinian cabbage</name>
    <dbReference type="NCBI Taxonomy" id="52824"/>
    <lineage>
        <taxon>Eukaryota</taxon>
        <taxon>Viridiplantae</taxon>
        <taxon>Streptophyta</taxon>
        <taxon>Embryophyta</taxon>
        <taxon>Tracheophyta</taxon>
        <taxon>Spermatophyta</taxon>
        <taxon>Magnoliopsida</taxon>
        <taxon>eudicotyledons</taxon>
        <taxon>Gunneridae</taxon>
        <taxon>Pentapetalae</taxon>
        <taxon>rosids</taxon>
        <taxon>malvids</taxon>
        <taxon>Brassicales</taxon>
        <taxon>Brassicaceae</taxon>
        <taxon>Brassiceae</taxon>
        <taxon>Brassica</taxon>
    </lineage>
</organism>
<comment type="caution">
    <text evidence="2">The sequence shown here is derived from an EMBL/GenBank/DDBJ whole genome shotgun (WGS) entry which is preliminary data.</text>
</comment>
<dbReference type="AlphaFoldDB" id="A0A8X7P6T5"/>
<reference evidence="2 3" key="1">
    <citation type="submission" date="2020-02" db="EMBL/GenBank/DDBJ databases">
        <authorList>
            <person name="Ma Q."/>
            <person name="Huang Y."/>
            <person name="Song X."/>
            <person name="Pei D."/>
        </authorList>
    </citation>
    <scope>NUCLEOTIDE SEQUENCE [LARGE SCALE GENOMIC DNA]</scope>
    <source>
        <strain evidence="2">Sxm20200214</strain>
        <tissue evidence="2">Leaf</tissue>
    </source>
</reference>
<gene>
    <name evidence="2" type="ORF">Bca52824_085273</name>
</gene>
<evidence type="ECO:0000313" key="2">
    <source>
        <dbReference type="EMBL" id="KAG2245645.1"/>
    </source>
</evidence>
<dbReference type="Proteomes" id="UP000886595">
    <property type="component" value="Unassembled WGS sequence"/>
</dbReference>
<evidence type="ECO:0000313" key="3">
    <source>
        <dbReference type="Proteomes" id="UP000886595"/>
    </source>
</evidence>
<name>A0A8X7P6T5_BRACI</name>
<dbReference type="InterPro" id="IPR009291">
    <property type="entry name" value="Vps62"/>
</dbReference>
<keyword evidence="3" id="KW-1185">Reference proteome</keyword>
<dbReference type="PANTHER" id="PTHR48203">
    <property type="entry name" value="BNAC01G40110D PROTEIN"/>
    <property type="match status" value="1"/>
</dbReference>